<name>A0ABP3PT19_9PROT</name>
<dbReference type="Proteomes" id="UP001501588">
    <property type="component" value="Unassembled WGS sequence"/>
</dbReference>
<proteinExistence type="predicted"/>
<gene>
    <name evidence="2" type="ORF">GCM10009416_11390</name>
</gene>
<organism evidence="2 3">
    <name type="scientific">Craurococcus roseus</name>
    <dbReference type="NCBI Taxonomy" id="77585"/>
    <lineage>
        <taxon>Bacteria</taxon>
        <taxon>Pseudomonadati</taxon>
        <taxon>Pseudomonadota</taxon>
        <taxon>Alphaproteobacteria</taxon>
        <taxon>Acetobacterales</taxon>
        <taxon>Acetobacteraceae</taxon>
        <taxon>Craurococcus</taxon>
    </lineage>
</organism>
<evidence type="ECO:0000259" key="1">
    <source>
        <dbReference type="Pfam" id="PF01844"/>
    </source>
</evidence>
<keyword evidence="3" id="KW-1185">Reference proteome</keyword>
<feature type="domain" description="HNH" evidence="1">
    <location>
        <begin position="70"/>
        <end position="118"/>
    </location>
</feature>
<dbReference type="RefSeq" id="WP_343894208.1">
    <property type="nucleotide sequence ID" value="NZ_BAAAFZ010000009.1"/>
</dbReference>
<sequence>MRDLHPPRRRARPPALPAAIAGVLAEVWRRAFRPNPRGWSTGFIASDAFLDTREWARARYEALRANDGRCELCGRGKHDGVRLEVDHIEPRHKRPDLALAVRNLQVLCGPNSCNSGKGGWRSDDWRRPGHPHRPSWRGRLARWRAALARWW</sequence>
<evidence type="ECO:0000313" key="2">
    <source>
        <dbReference type="EMBL" id="GAA0574416.1"/>
    </source>
</evidence>
<comment type="caution">
    <text evidence="2">The sequence shown here is derived from an EMBL/GenBank/DDBJ whole genome shotgun (WGS) entry which is preliminary data.</text>
</comment>
<accession>A0ABP3PT19</accession>
<dbReference type="Pfam" id="PF01844">
    <property type="entry name" value="HNH"/>
    <property type="match status" value="1"/>
</dbReference>
<dbReference type="EMBL" id="BAAAFZ010000009">
    <property type="protein sequence ID" value="GAA0574416.1"/>
    <property type="molecule type" value="Genomic_DNA"/>
</dbReference>
<protein>
    <recommendedName>
        <fullName evidence="1">HNH domain-containing protein</fullName>
    </recommendedName>
</protein>
<reference evidence="3" key="1">
    <citation type="journal article" date="2019" name="Int. J. Syst. Evol. Microbiol.">
        <title>The Global Catalogue of Microorganisms (GCM) 10K type strain sequencing project: providing services to taxonomists for standard genome sequencing and annotation.</title>
        <authorList>
            <consortium name="The Broad Institute Genomics Platform"/>
            <consortium name="The Broad Institute Genome Sequencing Center for Infectious Disease"/>
            <person name="Wu L."/>
            <person name="Ma J."/>
        </authorList>
    </citation>
    <scope>NUCLEOTIDE SEQUENCE [LARGE SCALE GENOMIC DNA]</scope>
    <source>
        <strain evidence="3">JCM 9933</strain>
    </source>
</reference>
<evidence type="ECO:0000313" key="3">
    <source>
        <dbReference type="Proteomes" id="UP001501588"/>
    </source>
</evidence>
<dbReference type="CDD" id="cd00085">
    <property type="entry name" value="HNHc"/>
    <property type="match status" value="1"/>
</dbReference>
<dbReference type="Gene3D" id="1.10.30.50">
    <property type="match status" value="1"/>
</dbReference>
<dbReference type="InterPro" id="IPR003615">
    <property type="entry name" value="HNH_nuc"/>
</dbReference>
<dbReference type="InterPro" id="IPR002711">
    <property type="entry name" value="HNH"/>
</dbReference>